<dbReference type="Proteomes" id="UP000241769">
    <property type="component" value="Unassembled WGS sequence"/>
</dbReference>
<name>A0A2P6NFU7_9EUKA</name>
<proteinExistence type="predicted"/>
<evidence type="ECO:0000313" key="2">
    <source>
        <dbReference type="Proteomes" id="UP000241769"/>
    </source>
</evidence>
<protein>
    <submittedName>
        <fullName evidence="1">Uncharacterized protein</fullName>
    </submittedName>
</protein>
<gene>
    <name evidence="1" type="ORF">PROFUN_04700</name>
</gene>
<dbReference type="InParanoid" id="A0A2P6NFU7"/>
<evidence type="ECO:0000313" key="1">
    <source>
        <dbReference type="EMBL" id="PRP82837.1"/>
    </source>
</evidence>
<keyword evidence="2" id="KW-1185">Reference proteome</keyword>
<dbReference type="AlphaFoldDB" id="A0A2P6NFU7"/>
<accession>A0A2P6NFU7</accession>
<sequence>MENMSPCRDYTIDIGRKDCFNIIYYYCSHGEKTGSSSYTYPNEEKTEGLDFFWLYPEEDREGSATVRDKENLL</sequence>
<organism evidence="1 2">
    <name type="scientific">Planoprotostelium fungivorum</name>
    <dbReference type="NCBI Taxonomy" id="1890364"/>
    <lineage>
        <taxon>Eukaryota</taxon>
        <taxon>Amoebozoa</taxon>
        <taxon>Evosea</taxon>
        <taxon>Variosea</taxon>
        <taxon>Cavosteliida</taxon>
        <taxon>Cavosteliaceae</taxon>
        <taxon>Planoprotostelium</taxon>
    </lineage>
</organism>
<reference evidence="1 2" key="1">
    <citation type="journal article" date="2018" name="Genome Biol. Evol.">
        <title>Multiple Roots of Fruiting Body Formation in Amoebozoa.</title>
        <authorList>
            <person name="Hillmann F."/>
            <person name="Forbes G."/>
            <person name="Novohradska S."/>
            <person name="Ferling I."/>
            <person name="Riege K."/>
            <person name="Groth M."/>
            <person name="Westermann M."/>
            <person name="Marz M."/>
            <person name="Spaller T."/>
            <person name="Winckler T."/>
            <person name="Schaap P."/>
            <person name="Glockner G."/>
        </authorList>
    </citation>
    <scope>NUCLEOTIDE SEQUENCE [LARGE SCALE GENOMIC DNA]</scope>
    <source>
        <strain evidence="1 2">Jena</strain>
    </source>
</reference>
<dbReference type="EMBL" id="MDYQ01000094">
    <property type="protein sequence ID" value="PRP82837.1"/>
    <property type="molecule type" value="Genomic_DNA"/>
</dbReference>
<comment type="caution">
    <text evidence="1">The sequence shown here is derived from an EMBL/GenBank/DDBJ whole genome shotgun (WGS) entry which is preliminary data.</text>
</comment>